<dbReference type="Proteomes" id="UP000176850">
    <property type="component" value="Unassembled WGS sequence"/>
</dbReference>
<comment type="caution">
    <text evidence="1">The sequence shown here is derived from an EMBL/GenBank/DDBJ whole genome shotgun (WGS) entry which is preliminary data.</text>
</comment>
<dbReference type="EMBL" id="MFZH01000036">
    <property type="protein sequence ID" value="OGK18147.1"/>
    <property type="molecule type" value="Genomic_DNA"/>
</dbReference>
<evidence type="ECO:0000313" key="1">
    <source>
        <dbReference type="EMBL" id="OGK18147.1"/>
    </source>
</evidence>
<evidence type="ECO:0000313" key="2">
    <source>
        <dbReference type="Proteomes" id="UP000176850"/>
    </source>
</evidence>
<sequence>MNRQILFSLISIVSVVGMVGGSAFAMFSSTATNDGNTFGAGTLVLEIDGEPGSGSSQKFIVTDIAPGESETQMLALSNTGSIDATSVVLSSIGHTGSSPDLGDKLTLRMYDDNGTTVGVFDGGDTLRGTAHITDGAWSNISMGFGLLTGETHNVFAVVTFDSDADNSYQGMSSFFDLNFQANQ</sequence>
<dbReference type="AlphaFoldDB" id="A0A1F7GGS4"/>
<proteinExistence type="predicted"/>
<organism evidence="1 2">
    <name type="scientific">Candidatus Roizmanbacteria bacterium RIFCSPHIGHO2_01_FULL_39_24</name>
    <dbReference type="NCBI Taxonomy" id="1802032"/>
    <lineage>
        <taxon>Bacteria</taxon>
        <taxon>Candidatus Roizmaniibacteriota</taxon>
    </lineage>
</organism>
<evidence type="ECO:0008006" key="3">
    <source>
        <dbReference type="Google" id="ProtNLM"/>
    </source>
</evidence>
<gene>
    <name evidence="1" type="ORF">A2799_03130</name>
</gene>
<protein>
    <recommendedName>
        <fullName evidence="3">Camelysin metallo-endopeptidase</fullName>
    </recommendedName>
</protein>
<name>A0A1F7GGS4_9BACT</name>
<dbReference type="Pfam" id="PF12389">
    <property type="entry name" value="Peptidase_M73"/>
    <property type="match status" value="1"/>
</dbReference>
<reference evidence="1 2" key="1">
    <citation type="journal article" date="2016" name="Nat. Commun.">
        <title>Thousands of microbial genomes shed light on interconnected biogeochemical processes in an aquifer system.</title>
        <authorList>
            <person name="Anantharaman K."/>
            <person name="Brown C.T."/>
            <person name="Hug L.A."/>
            <person name="Sharon I."/>
            <person name="Castelle C.J."/>
            <person name="Probst A.J."/>
            <person name="Thomas B.C."/>
            <person name="Singh A."/>
            <person name="Wilkins M.J."/>
            <person name="Karaoz U."/>
            <person name="Brodie E.L."/>
            <person name="Williams K.H."/>
            <person name="Hubbard S.S."/>
            <person name="Banfield J.F."/>
        </authorList>
    </citation>
    <scope>NUCLEOTIDE SEQUENCE [LARGE SCALE GENOMIC DNA]</scope>
</reference>
<accession>A0A1F7GGS4</accession>
<dbReference type="InterPro" id="IPR022121">
    <property type="entry name" value="Peptidase_M73_camelysin"/>
</dbReference>